<dbReference type="InterPro" id="IPR050680">
    <property type="entry name" value="YpeA/RimI_acetyltransf"/>
</dbReference>
<dbReference type="CDD" id="cd04301">
    <property type="entry name" value="NAT_SF"/>
    <property type="match status" value="1"/>
</dbReference>
<gene>
    <name evidence="4" type="ORF">ACFSW5_23870</name>
</gene>
<sequence>MDHRQIEELSLNNWPALSTLLYDGWVLRFAEGFTKRANSINPIHDSTWDVDGKIEQCERIYAANQLPAVYKITPFVRPGNLDGVLANRGYSVVDITSVQTLRLDSLAEPKPYTVQIDELATDAWIGLFCRMNRMDLRYKPVMERMLSNIRTPKGFITLFSDGEAVSCGLGVIERGYIGLYDIVTDERYRNRGFAEQMILHLLHWGKANGAGYSYLAVVADNAPALRLYSKLGYSEIYKYWYRVKNRLSRMSGFMRRPS</sequence>
<keyword evidence="5" id="KW-1185">Reference proteome</keyword>
<name>A0ABW5R4G4_9BACL</name>
<dbReference type="RefSeq" id="WP_379279000.1">
    <property type="nucleotide sequence ID" value="NZ_JBHUGT010000028.1"/>
</dbReference>
<keyword evidence="2 4" id="KW-0012">Acyltransferase</keyword>
<dbReference type="InterPro" id="IPR000182">
    <property type="entry name" value="GNAT_dom"/>
</dbReference>
<evidence type="ECO:0000259" key="3">
    <source>
        <dbReference type="PROSITE" id="PS51186"/>
    </source>
</evidence>
<dbReference type="GO" id="GO:0016746">
    <property type="term" value="F:acyltransferase activity"/>
    <property type="evidence" value="ECO:0007669"/>
    <property type="project" value="UniProtKB-KW"/>
</dbReference>
<evidence type="ECO:0000256" key="1">
    <source>
        <dbReference type="ARBA" id="ARBA00022679"/>
    </source>
</evidence>
<dbReference type="Pfam" id="PF24553">
    <property type="entry name" value="Rv0428c_C"/>
    <property type="match status" value="1"/>
</dbReference>
<evidence type="ECO:0000313" key="4">
    <source>
        <dbReference type="EMBL" id="MFD2663280.1"/>
    </source>
</evidence>
<reference evidence="5" key="1">
    <citation type="journal article" date="2019" name="Int. J. Syst. Evol. Microbiol.">
        <title>The Global Catalogue of Microorganisms (GCM) 10K type strain sequencing project: providing services to taxonomists for standard genome sequencing and annotation.</title>
        <authorList>
            <consortium name="The Broad Institute Genomics Platform"/>
            <consortium name="The Broad Institute Genome Sequencing Center for Infectious Disease"/>
            <person name="Wu L."/>
            <person name="Ma J."/>
        </authorList>
    </citation>
    <scope>NUCLEOTIDE SEQUENCE [LARGE SCALE GENOMIC DNA]</scope>
    <source>
        <strain evidence="5">TISTR 1827</strain>
    </source>
</reference>
<feature type="domain" description="N-acetyltransferase" evidence="3">
    <location>
        <begin position="114"/>
        <end position="258"/>
    </location>
</feature>
<protein>
    <submittedName>
        <fullName evidence="4">GNAT family N-acetyltransferase</fullName>
        <ecNumber evidence="4">2.3.-.-</ecNumber>
    </submittedName>
</protein>
<dbReference type="PROSITE" id="PS51186">
    <property type="entry name" value="GNAT"/>
    <property type="match status" value="1"/>
</dbReference>
<dbReference type="Proteomes" id="UP001597493">
    <property type="component" value="Unassembled WGS sequence"/>
</dbReference>
<organism evidence="4 5">
    <name type="scientific">Paenibacillus thailandensis</name>
    <dbReference type="NCBI Taxonomy" id="393250"/>
    <lineage>
        <taxon>Bacteria</taxon>
        <taxon>Bacillati</taxon>
        <taxon>Bacillota</taxon>
        <taxon>Bacilli</taxon>
        <taxon>Bacillales</taxon>
        <taxon>Paenibacillaceae</taxon>
        <taxon>Paenibacillus</taxon>
    </lineage>
</organism>
<dbReference type="PANTHER" id="PTHR43420:SF12">
    <property type="entry name" value="N-ACETYLTRANSFERASE DOMAIN-CONTAINING PROTEIN"/>
    <property type="match status" value="1"/>
</dbReference>
<evidence type="ECO:0000256" key="2">
    <source>
        <dbReference type="ARBA" id="ARBA00023315"/>
    </source>
</evidence>
<comment type="caution">
    <text evidence="4">The sequence shown here is derived from an EMBL/GenBank/DDBJ whole genome shotgun (WGS) entry which is preliminary data.</text>
</comment>
<accession>A0ABW5R4G4</accession>
<dbReference type="Gene3D" id="3.40.630.30">
    <property type="match status" value="1"/>
</dbReference>
<dbReference type="InterPro" id="IPR056935">
    <property type="entry name" value="Rv0428c-like_C"/>
</dbReference>
<dbReference type="InterPro" id="IPR016181">
    <property type="entry name" value="Acyl_CoA_acyltransferase"/>
</dbReference>
<proteinExistence type="predicted"/>
<dbReference type="EMBL" id="JBHUMY010000041">
    <property type="protein sequence ID" value="MFD2663280.1"/>
    <property type="molecule type" value="Genomic_DNA"/>
</dbReference>
<keyword evidence="1 4" id="KW-0808">Transferase</keyword>
<dbReference type="SUPFAM" id="SSF55729">
    <property type="entry name" value="Acyl-CoA N-acyltransferases (Nat)"/>
    <property type="match status" value="1"/>
</dbReference>
<evidence type="ECO:0000313" key="5">
    <source>
        <dbReference type="Proteomes" id="UP001597493"/>
    </source>
</evidence>
<dbReference type="EC" id="2.3.-.-" evidence="4"/>
<dbReference type="PANTHER" id="PTHR43420">
    <property type="entry name" value="ACETYLTRANSFERASE"/>
    <property type="match status" value="1"/>
</dbReference>